<evidence type="ECO:0000313" key="1">
    <source>
        <dbReference type="EMBL" id="KAE9037430.1"/>
    </source>
</evidence>
<protein>
    <submittedName>
        <fullName evidence="1">Uncharacterized protein</fullName>
    </submittedName>
</protein>
<accession>A0A6A3N188</accession>
<organism evidence="1 2">
    <name type="scientific">Phytophthora rubi</name>
    <dbReference type="NCBI Taxonomy" id="129364"/>
    <lineage>
        <taxon>Eukaryota</taxon>
        <taxon>Sar</taxon>
        <taxon>Stramenopiles</taxon>
        <taxon>Oomycota</taxon>
        <taxon>Peronosporomycetes</taxon>
        <taxon>Peronosporales</taxon>
        <taxon>Peronosporaceae</taxon>
        <taxon>Phytophthora</taxon>
    </lineage>
</organism>
<proteinExistence type="predicted"/>
<dbReference type="AlphaFoldDB" id="A0A6A3N188"/>
<reference evidence="1 2" key="1">
    <citation type="submission" date="2018-09" db="EMBL/GenBank/DDBJ databases">
        <title>Genomic investigation of the strawberry pathogen Phytophthora fragariae indicates pathogenicity is determined by transcriptional variation in three key races.</title>
        <authorList>
            <person name="Adams T.M."/>
            <person name="Armitage A.D."/>
            <person name="Sobczyk M.K."/>
            <person name="Bates H.J."/>
            <person name="Dunwell J.M."/>
            <person name="Nellist C.F."/>
            <person name="Harrison R.J."/>
        </authorList>
    </citation>
    <scope>NUCLEOTIDE SEQUENCE [LARGE SCALE GENOMIC DNA]</scope>
    <source>
        <strain evidence="1 2">SCRP249</strain>
    </source>
</reference>
<dbReference type="Proteomes" id="UP000429607">
    <property type="component" value="Unassembled WGS sequence"/>
</dbReference>
<gene>
    <name evidence="1" type="ORF">PR001_g8368</name>
</gene>
<name>A0A6A3N188_9STRA</name>
<comment type="caution">
    <text evidence="1">The sequence shown here is derived from an EMBL/GenBank/DDBJ whole genome shotgun (WGS) entry which is preliminary data.</text>
</comment>
<dbReference type="EMBL" id="QXFV01000441">
    <property type="protein sequence ID" value="KAE9037430.1"/>
    <property type="molecule type" value="Genomic_DNA"/>
</dbReference>
<sequence length="70" mass="7617">MVQKVFALTSTSANLHLGPLNAMKTYWFSPSPDKYEDVALVVAAVDEVHLMSQLPNSTTSKEPGDLTLIP</sequence>
<evidence type="ECO:0000313" key="2">
    <source>
        <dbReference type="Proteomes" id="UP000429607"/>
    </source>
</evidence>